<dbReference type="AlphaFoldDB" id="A0A6G1HWS8"/>
<dbReference type="Proteomes" id="UP000799640">
    <property type="component" value="Unassembled WGS sequence"/>
</dbReference>
<protein>
    <submittedName>
        <fullName evidence="1">Uncharacterized protein</fullName>
    </submittedName>
</protein>
<evidence type="ECO:0000313" key="2">
    <source>
        <dbReference type="Proteomes" id="UP000799640"/>
    </source>
</evidence>
<proteinExistence type="predicted"/>
<organism evidence="1 2">
    <name type="scientific">Trichodelitschia bisporula</name>
    <dbReference type="NCBI Taxonomy" id="703511"/>
    <lineage>
        <taxon>Eukaryota</taxon>
        <taxon>Fungi</taxon>
        <taxon>Dikarya</taxon>
        <taxon>Ascomycota</taxon>
        <taxon>Pezizomycotina</taxon>
        <taxon>Dothideomycetes</taxon>
        <taxon>Dothideomycetes incertae sedis</taxon>
        <taxon>Phaeotrichales</taxon>
        <taxon>Phaeotrichaceae</taxon>
        <taxon>Trichodelitschia</taxon>
    </lineage>
</organism>
<dbReference type="EMBL" id="ML996695">
    <property type="protein sequence ID" value="KAF2400513.1"/>
    <property type="molecule type" value="Genomic_DNA"/>
</dbReference>
<gene>
    <name evidence="1" type="ORF">EJ06DRAFT_433211</name>
</gene>
<accession>A0A6G1HWS8</accession>
<sequence>MCSPWPACRAGWPGDLRPGHSLLVKCTAPACGILACLPCSVLPLQSPPGRLRGARFTGTTLLAMPSMDPHDSCSGPPQFVWSAHGNRPSATLHPLMHPPPLCIWRCRSNLMRGDGGVFGVSLQCFCRLHCSSIRACTRHPAMRCQLHPGHQTPKIKGRAGSAYRGPCGGRFQTSAIYAS</sequence>
<keyword evidence="2" id="KW-1185">Reference proteome</keyword>
<evidence type="ECO:0000313" key="1">
    <source>
        <dbReference type="EMBL" id="KAF2400513.1"/>
    </source>
</evidence>
<reference evidence="1" key="1">
    <citation type="journal article" date="2020" name="Stud. Mycol.">
        <title>101 Dothideomycetes genomes: a test case for predicting lifestyles and emergence of pathogens.</title>
        <authorList>
            <person name="Haridas S."/>
            <person name="Albert R."/>
            <person name="Binder M."/>
            <person name="Bloem J."/>
            <person name="Labutti K."/>
            <person name="Salamov A."/>
            <person name="Andreopoulos B."/>
            <person name="Baker S."/>
            <person name="Barry K."/>
            <person name="Bills G."/>
            <person name="Bluhm B."/>
            <person name="Cannon C."/>
            <person name="Castanera R."/>
            <person name="Culley D."/>
            <person name="Daum C."/>
            <person name="Ezra D."/>
            <person name="Gonzalez J."/>
            <person name="Henrissat B."/>
            <person name="Kuo A."/>
            <person name="Liang C."/>
            <person name="Lipzen A."/>
            <person name="Lutzoni F."/>
            <person name="Magnuson J."/>
            <person name="Mondo S."/>
            <person name="Nolan M."/>
            <person name="Ohm R."/>
            <person name="Pangilinan J."/>
            <person name="Park H.-J."/>
            <person name="Ramirez L."/>
            <person name="Alfaro M."/>
            <person name="Sun H."/>
            <person name="Tritt A."/>
            <person name="Yoshinaga Y."/>
            <person name="Zwiers L.-H."/>
            <person name="Turgeon B."/>
            <person name="Goodwin S."/>
            <person name="Spatafora J."/>
            <person name="Crous P."/>
            <person name="Grigoriev I."/>
        </authorList>
    </citation>
    <scope>NUCLEOTIDE SEQUENCE</scope>
    <source>
        <strain evidence="1">CBS 262.69</strain>
    </source>
</reference>
<name>A0A6G1HWS8_9PEZI</name>